<dbReference type="Pfam" id="PF00583">
    <property type="entry name" value="Acetyltransf_1"/>
    <property type="match status" value="1"/>
</dbReference>
<keyword evidence="4" id="KW-1185">Reference proteome</keyword>
<dbReference type="InterPro" id="IPR010640">
    <property type="entry name" value="Low_temperature_requirement_A"/>
</dbReference>
<protein>
    <recommendedName>
        <fullName evidence="2">N-acetyltransferase domain-containing protein</fullName>
    </recommendedName>
</protein>
<feature type="domain" description="N-acetyltransferase" evidence="2">
    <location>
        <begin position="432"/>
        <end position="582"/>
    </location>
</feature>
<comment type="caution">
    <text evidence="3">The sequence shown here is derived from an EMBL/GenBank/DDBJ whole genome shotgun (WGS) entry which is preliminary data.</text>
</comment>
<dbReference type="PANTHER" id="PTHR36840:SF1">
    <property type="entry name" value="BLL5714 PROTEIN"/>
    <property type="match status" value="1"/>
</dbReference>
<dbReference type="Gene3D" id="3.40.630.30">
    <property type="match status" value="1"/>
</dbReference>
<dbReference type="InterPro" id="IPR000182">
    <property type="entry name" value="GNAT_dom"/>
</dbReference>
<feature type="transmembrane region" description="Helical" evidence="1">
    <location>
        <begin position="57"/>
        <end position="78"/>
    </location>
</feature>
<dbReference type="AlphaFoldDB" id="A0AB34J1N6"/>
<keyword evidence="1" id="KW-0812">Transmembrane</keyword>
<name>A0AB34J1N6_PRYPA</name>
<feature type="transmembrane region" description="Helical" evidence="1">
    <location>
        <begin position="276"/>
        <end position="296"/>
    </location>
</feature>
<feature type="transmembrane region" description="Helical" evidence="1">
    <location>
        <begin position="232"/>
        <end position="255"/>
    </location>
</feature>
<dbReference type="Proteomes" id="UP001515480">
    <property type="component" value="Unassembled WGS sequence"/>
</dbReference>
<feature type="transmembrane region" description="Helical" evidence="1">
    <location>
        <begin position="28"/>
        <end position="45"/>
    </location>
</feature>
<dbReference type="EMBL" id="JBGBPQ010000014">
    <property type="protein sequence ID" value="KAL1511428.1"/>
    <property type="molecule type" value="Genomic_DNA"/>
</dbReference>
<dbReference type="GO" id="GO:0016747">
    <property type="term" value="F:acyltransferase activity, transferring groups other than amino-acyl groups"/>
    <property type="evidence" value="ECO:0007669"/>
    <property type="project" value="InterPro"/>
</dbReference>
<keyword evidence="1" id="KW-0472">Membrane</keyword>
<evidence type="ECO:0000313" key="4">
    <source>
        <dbReference type="Proteomes" id="UP001515480"/>
    </source>
</evidence>
<dbReference type="PANTHER" id="PTHR36840">
    <property type="entry name" value="BLL5714 PROTEIN"/>
    <property type="match status" value="1"/>
</dbReference>
<organism evidence="3 4">
    <name type="scientific">Prymnesium parvum</name>
    <name type="common">Toxic golden alga</name>
    <dbReference type="NCBI Taxonomy" id="97485"/>
    <lineage>
        <taxon>Eukaryota</taxon>
        <taxon>Haptista</taxon>
        <taxon>Haptophyta</taxon>
        <taxon>Prymnesiophyceae</taxon>
        <taxon>Prymnesiales</taxon>
        <taxon>Prymnesiaceae</taxon>
        <taxon>Prymnesium</taxon>
    </lineage>
</organism>
<feature type="transmembrane region" description="Helical" evidence="1">
    <location>
        <begin position="101"/>
        <end position="125"/>
    </location>
</feature>
<gene>
    <name evidence="3" type="ORF">AB1Y20_006227</name>
</gene>
<dbReference type="PROSITE" id="PS51186">
    <property type="entry name" value="GNAT"/>
    <property type="match status" value="1"/>
</dbReference>
<keyword evidence="1" id="KW-1133">Transmembrane helix</keyword>
<feature type="transmembrane region" description="Helical" evidence="1">
    <location>
        <begin position="308"/>
        <end position="325"/>
    </location>
</feature>
<accession>A0AB34J1N6</accession>
<dbReference type="SUPFAM" id="SSF55729">
    <property type="entry name" value="Acyl-CoA N-acyltransferases (Nat)"/>
    <property type="match status" value="1"/>
</dbReference>
<dbReference type="InterPro" id="IPR016181">
    <property type="entry name" value="Acyl_CoA_acyltransferase"/>
</dbReference>
<evidence type="ECO:0000313" key="3">
    <source>
        <dbReference type="EMBL" id="KAL1511428.1"/>
    </source>
</evidence>
<proteinExistence type="predicted"/>
<dbReference type="Pfam" id="PF06772">
    <property type="entry name" value="LtrA"/>
    <property type="match status" value="1"/>
</dbReference>
<feature type="transmembrane region" description="Helical" evidence="1">
    <location>
        <begin position="346"/>
        <end position="364"/>
    </location>
</feature>
<sequence length="584" mass="61750">MYMYTLDLAFAALFAVCSDWITLGGAESFHVLLFFVLFLPLARLWDHCNALFNRFDVEDLVSELVVVLLMLGAMVMAFNTRECFFHDLLGGAADTPRACRVYSAAFVCTRLVLSVFTGYIARHVAAARPRVWRELALLLAMLPACAVAAATSPSASLGVIFGSSTLDFALFAADDLIPSCGAWSDYVRLRVPWDTNYLIRRHERMVIIAVGSLVANSIRVEYDAQQLHDFNIHSLVSCIATPLYAFLIKVFYFDLAQNHADDAGLHATVASRARGLWWSTLHLPLLGTILWFGVALAEVVNPSQDGEWNWGLAAAFASILLICTVQQMFHKGIGHGSRRVGKSLRMSIRVVFIVASSAVQPALAPLPRSGAALLHLAGGTALALAELWCRARKPAPRAAGRALSSRMFFASCAAKRAAPPPPMAAPLLGAELCVRDATDADAAALAPLLAELPAGGGGAWLRALGARGGCALVAEAAGAPLGLALCEPLAAACAAPRAMAHAVACAAHARRRGVGRRLVAALEARARAGGAAALVGCVPPHLKGAIDFHRAVGFRVVAAAAAEEEEQLDAAGAGLGLTVLIKAL</sequence>
<evidence type="ECO:0000259" key="2">
    <source>
        <dbReference type="PROSITE" id="PS51186"/>
    </source>
</evidence>
<reference evidence="3 4" key="1">
    <citation type="journal article" date="2024" name="Science">
        <title>Giant polyketide synthase enzymes in the biosynthesis of giant marine polyether toxins.</title>
        <authorList>
            <person name="Fallon T.R."/>
            <person name="Shende V.V."/>
            <person name="Wierzbicki I.H."/>
            <person name="Pendleton A.L."/>
            <person name="Watervoot N.F."/>
            <person name="Auber R.P."/>
            <person name="Gonzalez D.J."/>
            <person name="Wisecaver J.H."/>
            <person name="Moore B.S."/>
        </authorList>
    </citation>
    <scope>NUCLEOTIDE SEQUENCE [LARGE SCALE GENOMIC DNA]</scope>
    <source>
        <strain evidence="3 4">12B1</strain>
    </source>
</reference>
<evidence type="ECO:0000256" key="1">
    <source>
        <dbReference type="SAM" id="Phobius"/>
    </source>
</evidence>
<feature type="transmembrane region" description="Helical" evidence="1">
    <location>
        <begin position="137"/>
        <end position="161"/>
    </location>
</feature>